<gene>
    <name evidence="9" type="ordered locus">PA0203</name>
</gene>
<protein>
    <submittedName>
        <fullName evidence="9">Putative IMP dehydrogenase/GMP reductase</fullName>
    </submittedName>
</protein>
<dbReference type="InterPro" id="IPR003960">
    <property type="entry name" value="ATPase_AAA_CS"/>
</dbReference>
<evidence type="ECO:0000259" key="8">
    <source>
        <dbReference type="SMART" id="SM00382"/>
    </source>
</evidence>
<feature type="transmembrane region" description="Helical" evidence="7">
    <location>
        <begin position="7"/>
        <end position="27"/>
    </location>
</feature>
<dbReference type="Pfam" id="PF00004">
    <property type="entry name" value="AAA"/>
    <property type="match status" value="1"/>
</dbReference>
<dbReference type="InterPro" id="IPR027417">
    <property type="entry name" value="P-loop_NTPase"/>
</dbReference>
<dbReference type="InterPro" id="IPR003593">
    <property type="entry name" value="AAA+_ATPase"/>
</dbReference>
<sequence>MKLKTKIYLSFLSLFSLILLILFIVGISKTETKSKSSTTPTITQPPNNQLDSEAKEELNKLQKRLKDLEIINQQNINNNKKLIEEDNQLSQQINSNLETIKTLSLQINNLNQELKQKTEELNNKETNLNDETKSQLETEIKNLIQKIADLSNQREQINETTQPLTKKRVENTKSQVNNKKLIESIQSETKQTTQFKTIYQKISDLQQAINYNNANKENIKELIIKHQDNPQEVQNLKSYDLFLDGQLIQFDKQIKQLQNEIEAIKNPNIEKIAKKQITFKDVYGMESEKEELEDLIFYFKESNNNLVNFDKIRPKGYLLYGPPGTGKTFLLKALSNECNAYFIEFEPSKLDKTYVGEGVEEWEKIWMEAERHDKTIIFIDEISGMANREDKNSNKTSINIVNNILTKLDGFNRSDKKIVLMGATNHLDQIDKALRSRFSKEIKIDLIKEEEIEGFLKFLIEPYQISYHTYLHLKEIANRCKGKNYSNRDLTTIINDAYNKTNKFKTLNPKHEVMLPSDLDEVIDTKQRINKSITEIKARRKECEEQYESWKQGFLKYLKPPKDTTKIDKHYVFYNLNGLGRGKHREYEPNDIMPFMKNYFEKWEVKDSRIDFFDTFHTKNKGDGSYFGDINFGNNYVDHYMYLNYKGPKWLIEEDKDFFMDEVQCHITNPKDSRYPKDKMKNYYLHFNPKQRYITLYTKKFNTKDRLNKPKNN</sequence>
<evidence type="ECO:0000313" key="10">
    <source>
        <dbReference type="Proteomes" id="UP000008323"/>
    </source>
</evidence>
<comment type="similarity">
    <text evidence="1 4">Belongs to the AAA ATPase family.</text>
</comment>
<keyword evidence="7" id="KW-1133">Transmembrane helix</keyword>
<feature type="coiled-coil region" evidence="5">
    <location>
        <begin position="526"/>
        <end position="553"/>
    </location>
</feature>
<dbReference type="KEGG" id="pal:PA0203"/>
<dbReference type="EMBL" id="AM422018">
    <property type="protein sequence ID" value="CAM11538.1"/>
    <property type="molecule type" value="Genomic_DNA"/>
</dbReference>
<evidence type="ECO:0000313" key="9">
    <source>
        <dbReference type="EMBL" id="CAM11538.1"/>
    </source>
</evidence>
<evidence type="ECO:0000256" key="7">
    <source>
        <dbReference type="SAM" id="Phobius"/>
    </source>
</evidence>
<accession>B1V9A6</accession>
<name>B1V9A6_PHYAS</name>
<keyword evidence="7" id="KW-0472">Membrane</keyword>
<proteinExistence type="inferred from homology"/>
<dbReference type="eggNOG" id="COG0465">
    <property type="taxonomic scope" value="Bacteria"/>
</dbReference>
<feature type="compositionally biased region" description="Low complexity" evidence="6">
    <location>
        <begin position="35"/>
        <end position="46"/>
    </location>
</feature>
<dbReference type="Gene3D" id="3.40.50.300">
    <property type="entry name" value="P-loop containing nucleotide triphosphate hydrolases"/>
    <property type="match status" value="1"/>
</dbReference>
<dbReference type="GO" id="GO:0016887">
    <property type="term" value="F:ATP hydrolysis activity"/>
    <property type="evidence" value="ECO:0007669"/>
    <property type="project" value="InterPro"/>
</dbReference>
<evidence type="ECO:0000256" key="4">
    <source>
        <dbReference type="RuleBase" id="RU003651"/>
    </source>
</evidence>
<dbReference type="STRING" id="59748.PA0203"/>
<dbReference type="Gene3D" id="1.10.8.60">
    <property type="match status" value="1"/>
</dbReference>
<dbReference type="GO" id="GO:0005524">
    <property type="term" value="F:ATP binding"/>
    <property type="evidence" value="ECO:0007669"/>
    <property type="project" value="UniProtKB-KW"/>
</dbReference>
<dbReference type="InterPro" id="IPR050221">
    <property type="entry name" value="26S_Proteasome_ATPase"/>
</dbReference>
<evidence type="ECO:0000256" key="5">
    <source>
        <dbReference type="SAM" id="Coils"/>
    </source>
</evidence>
<reference evidence="9 10" key="1">
    <citation type="journal article" date="2008" name="J. Bacteriol.">
        <title>Comparative genome analysis of 'Candidatus Phytoplasma australiense' (subgroup tuf-Australia I; rp-A) and 'Ca. Phytoplasma asteris' strains OY-M and AY-WB.</title>
        <authorList>
            <person name="Tran-Nguyen L.T."/>
            <person name="Kube M."/>
            <person name="Schneider B."/>
            <person name="Reinhardt R."/>
            <person name="Gibb K.S."/>
        </authorList>
    </citation>
    <scope>NUCLEOTIDE SEQUENCE [LARGE SCALE GENOMIC DNA]</scope>
</reference>
<keyword evidence="5" id="KW-0175">Coiled coil</keyword>
<organism evidence="9 10">
    <name type="scientific">Phytoplasma australiense</name>
    <dbReference type="NCBI Taxonomy" id="59748"/>
    <lineage>
        <taxon>Bacteria</taxon>
        <taxon>Bacillati</taxon>
        <taxon>Mycoplasmatota</taxon>
        <taxon>Mollicutes</taxon>
        <taxon>Acholeplasmatales</taxon>
        <taxon>Acholeplasmataceae</taxon>
        <taxon>Candidatus Phytoplasma</taxon>
        <taxon>16SrXII (Stolbur group)</taxon>
    </lineage>
</organism>
<dbReference type="SMART" id="SM00382">
    <property type="entry name" value="AAA"/>
    <property type="match status" value="1"/>
</dbReference>
<feature type="region of interest" description="Disordered" evidence="6">
    <location>
        <begin position="33"/>
        <end position="53"/>
    </location>
</feature>
<evidence type="ECO:0000256" key="3">
    <source>
        <dbReference type="ARBA" id="ARBA00022840"/>
    </source>
</evidence>
<dbReference type="SUPFAM" id="SSF52540">
    <property type="entry name" value="P-loop containing nucleoside triphosphate hydrolases"/>
    <property type="match status" value="1"/>
</dbReference>
<dbReference type="Proteomes" id="UP000008323">
    <property type="component" value="Chromosome"/>
</dbReference>
<dbReference type="InterPro" id="IPR003959">
    <property type="entry name" value="ATPase_AAA_core"/>
</dbReference>
<evidence type="ECO:0000256" key="2">
    <source>
        <dbReference type="ARBA" id="ARBA00022741"/>
    </source>
</evidence>
<evidence type="ECO:0000256" key="1">
    <source>
        <dbReference type="ARBA" id="ARBA00006914"/>
    </source>
</evidence>
<dbReference type="AlphaFoldDB" id="B1V9A6"/>
<evidence type="ECO:0000256" key="6">
    <source>
        <dbReference type="SAM" id="MobiDB-lite"/>
    </source>
</evidence>
<keyword evidence="3 4" id="KW-0067">ATP-binding</keyword>
<dbReference type="PANTHER" id="PTHR23073">
    <property type="entry name" value="26S PROTEASOME REGULATORY SUBUNIT"/>
    <property type="match status" value="1"/>
</dbReference>
<dbReference type="PROSITE" id="PS00674">
    <property type="entry name" value="AAA"/>
    <property type="match status" value="1"/>
</dbReference>
<dbReference type="eggNOG" id="COG4942">
    <property type="taxonomic scope" value="Bacteria"/>
</dbReference>
<keyword evidence="2 4" id="KW-0547">Nucleotide-binding</keyword>
<keyword evidence="7" id="KW-0812">Transmembrane</keyword>
<feature type="domain" description="AAA+ ATPase" evidence="8">
    <location>
        <begin position="313"/>
        <end position="448"/>
    </location>
</feature>